<keyword evidence="3" id="KW-1185">Reference proteome</keyword>
<reference evidence="3" key="1">
    <citation type="journal article" date="2011" name="Genetics">
        <title>Massive changes in genome architecture accompany the transition to self-fertility in the filamentous fungus Neurospora tetrasperma.</title>
        <authorList>
            <person name="Ellison C.E."/>
            <person name="Stajich J.E."/>
            <person name="Jacobson D.J."/>
            <person name="Natvig D.O."/>
            <person name="Lapidus A."/>
            <person name="Foster B."/>
            <person name="Aerts A."/>
            <person name="Riley R."/>
            <person name="Lindquist E.A."/>
            <person name="Grigoriev I.V."/>
            <person name="Taylor J.W."/>
        </authorList>
    </citation>
    <scope>NUCLEOTIDE SEQUENCE [LARGE SCALE GENOMIC DNA]</scope>
    <source>
        <strain evidence="3">FGSC 2508 / P0657</strain>
    </source>
</reference>
<dbReference type="KEGG" id="nte:NEUTE1DRAFT114735"/>
<keyword evidence="1" id="KW-0472">Membrane</keyword>
<evidence type="ECO:0000256" key="1">
    <source>
        <dbReference type="SAM" id="Phobius"/>
    </source>
</evidence>
<organism evidence="2 3">
    <name type="scientific">Neurospora tetrasperma (strain FGSC 2508 / ATCC MYA-4615 / P0657)</name>
    <dbReference type="NCBI Taxonomy" id="510951"/>
    <lineage>
        <taxon>Eukaryota</taxon>
        <taxon>Fungi</taxon>
        <taxon>Dikarya</taxon>
        <taxon>Ascomycota</taxon>
        <taxon>Pezizomycotina</taxon>
        <taxon>Sordariomycetes</taxon>
        <taxon>Sordariomycetidae</taxon>
        <taxon>Sordariales</taxon>
        <taxon>Sordariaceae</taxon>
        <taxon>Neurospora</taxon>
    </lineage>
</organism>
<dbReference type="HOGENOM" id="CLU_1845649_0_0_1"/>
<name>F8MZ33_NEUT8</name>
<dbReference type="EMBL" id="GL891382">
    <property type="protein sequence ID" value="EGO52828.1"/>
    <property type="molecule type" value="Genomic_DNA"/>
</dbReference>
<evidence type="ECO:0000313" key="2">
    <source>
        <dbReference type="EMBL" id="EGO52828.1"/>
    </source>
</evidence>
<accession>F8MZ33</accession>
<dbReference type="Proteomes" id="UP000008065">
    <property type="component" value="Unassembled WGS sequence"/>
</dbReference>
<dbReference type="RefSeq" id="XP_009856461.1">
    <property type="nucleotide sequence ID" value="XM_009858159.1"/>
</dbReference>
<dbReference type="AlphaFoldDB" id="F8MZ33"/>
<gene>
    <name evidence="2" type="ORF">NEUTE1DRAFT_114735</name>
</gene>
<dbReference type="GeneID" id="20822755"/>
<protein>
    <submittedName>
        <fullName evidence="2">Uncharacterized protein</fullName>
    </submittedName>
</protein>
<keyword evidence="1" id="KW-0812">Transmembrane</keyword>
<keyword evidence="1" id="KW-1133">Transmembrane helix</keyword>
<feature type="transmembrane region" description="Helical" evidence="1">
    <location>
        <begin position="105"/>
        <end position="126"/>
    </location>
</feature>
<sequence length="139" mass="16256">MFVVPYWNRTRNAAFLRRFFVSTPTAPSSAFLPLLRPISPFASPLLRFVAPVYILIKSDLVILRYNCIVKFPNNKEYTIFKLKIGAVLTVVTYPRSPVWLWSVYWIYSVPYIVLNLYLSLITYNIYYSPKEGCSQLENK</sequence>
<proteinExistence type="predicted"/>
<dbReference type="VEuPathDB" id="FungiDB:NEUTE1DRAFT_114735"/>
<evidence type="ECO:0000313" key="3">
    <source>
        <dbReference type="Proteomes" id="UP000008065"/>
    </source>
</evidence>